<dbReference type="Pfam" id="PF11987">
    <property type="entry name" value="IF-2"/>
    <property type="match status" value="1"/>
</dbReference>
<keyword evidence="3" id="KW-0547">Nucleotide-binding</keyword>
<dbReference type="Gene3D" id="2.40.30.10">
    <property type="entry name" value="Translation factors"/>
    <property type="match status" value="1"/>
</dbReference>
<organism evidence="9 10">
    <name type="scientific">Spodoptera litura</name>
    <name type="common">Asian cotton leafworm</name>
    <dbReference type="NCBI Taxonomy" id="69820"/>
    <lineage>
        <taxon>Eukaryota</taxon>
        <taxon>Metazoa</taxon>
        <taxon>Ecdysozoa</taxon>
        <taxon>Arthropoda</taxon>
        <taxon>Hexapoda</taxon>
        <taxon>Insecta</taxon>
        <taxon>Pterygota</taxon>
        <taxon>Neoptera</taxon>
        <taxon>Endopterygota</taxon>
        <taxon>Lepidoptera</taxon>
        <taxon>Glossata</taxon>
        <taxon>Ditrysia</taxon>
        <taxon>Noctuoidea</taxon>
        <taxon>Noctuidae</taxon>
        <taxon>Amphipyrinae</taxon>
        <taxon>Spodoptera</taxon>
    </lineage>
</organism>
<feature type="domain" description="Elongation factor G-like" evidence="8">
    <location>
        <begin position="1"/>
        <end position="38"/>
    </location>
</feature>
<dbReference type="RefSeq" id="XP_022836371.1">
    <property type="nucleotide sequence ID" value="XM_022980603.1"/>
</dbReference>
<protein>
    <submittedName>
        <fullName evidence="10">Translation initiation factor IF-2, mitochondrial-like</fullName>
    </submittedName>
</protein>
<feature type="domain" description="Translation initiation factor IF- 2" evidence="7">
    <location>
        <begin position="104"/>
        <end position="203"/>
    </location>
</feature>
<evidence type="ECO:0000256" key="5">
    <source>
        <dbReference type="ARBA" id="ARBA00023134"/>
    </source>
</evidence>
<dbReference type="InterPro" id="IPR023115">
    <property type="entry name" value="TIF_IF2_dom3"/>
</dbReference>
<keyword evidence="2" id="KW-0396">Initiation factor</keyword>
<keyword evidence="5" id="KW-0342">GTP-binding</keyword>
<comment type="similarity">
    <text evidence="1">Belongs to the TRAFAC class translation factor GTPase superfamily. Classic translation factor GTPase family. IF-2 subfamily.</text>
</comment>
<dbReference type="OrthoDB" id="361630at2759"/>
<proteinExistence type="inferred from homology"/>
<evidence type="ECO:0000313" key="9">
    <source>
        <dbReference type="Proteomes" id="UP000301870"/>
    </source>
</evidence>
<dbReference type="PANTHER" id="PTHR43381">
    <property type="entry name" value="TRANSLATION INITIATION FACTOR IF-2-RELATED"/>
    <property type="match status" value="1"/>
</dbReference>
<evidence type="ECO:0000256" key="6">
    <source>
        <dbReference type="SAM" id="MobiDB-lite"/>
    </source>
</evidence>
<dbReference type="GO" id="GO:0005737">
    <property type="term" value="C:cytoplasm"/>
    <property type="evidence" value="ECO:0007669"/>
    <property type="project" value="TreeGrafter"/>
</dbReference>
<dbReference type="FunFam" id="3.40.50.10050:FF:000001">
    <property type="entry name" value="Translation initiation factor IF-2"/>
    <property type="match status" value="1"/>
</dbReference>
<evidence type="ECO:0000256" key="1">
    <source>
        <dbReference type="ARBA" id="ARBA00007733"/>
    </source>
</evidence>
<keyword evidence="4" id="KW-0648">Protein biosynthesis</keyword>
<dbReference type="Proteomes" id="UP000301870">
    <property type="component" value="Unplaced"/>
</dbReference>
<dbReference type="GO" id="GO:0005525">
    <property type="term" value="F:GTP binding"/>
    <property type="evidence" value="ECO:0007669"/>
    <property type="project" value="UniProtKB-KW"/>
</dbReference>
<accession>A0A9J7EQH7</accession>
<dbReference type="InterPro" id="IPR036925">
    <property type="entry name" value="TIF_IF2_dom3_sf"/>
</dbReference>
<dbReference type="GeneID" id="111363746"/>
<dbReference type="KEGG" id="sliu:111363746"/>
<dbReference type="SUPFAM" id="SSF52156">
    <property type="entry name" value="Initiation factor IF2/eIF5b, domain 3"/>
    <property type="match status" value="1"/>
</dbReference>
<feature type="non-terminal residue" evidence="10">
    <location>
        <position position="1"/>
    </location>
</feature>
<evidence type="ECO:0000256" key="2">
    <source>
        <dbReference type="ARBA" id="ARBA00022540"/>
    </source>
</evidence>
<evidence type="ECO:0000256" key="3">
    <source>
        <dbReference type="ARBA" id="ARBA00022741"/>
    </source>
</evidence>
<keyword evidence="9" id="KW-1185">Reference proteome</keyword>
<reference evidence="10" key="1">
    <citation type="submission" date="2025-08" db="UniProtKB">
        <authorList>
            <consortium name="RefSeq"/>
        </authorList>
    </citation>
    <scope>IDENTIFICATION</scope>
    <source>
        <strain evidence="10">Ishihara</strain>
        <tissue evidence="10">Whole body</tissue>
    </source>
</reference>
<evidence type="ECO:0000259" key="7">
    <source>
        <dbReference type="Pfam" id="PF11987"/>
    </source>
</evidence>
<dbReference type="GO" id="GO:0003743">
    <property type="term" value="F:translation initiation factor activity"/>
    <property type="evidence" value="ECO:0007669"/>
    <property type="project" value="UniProtKB-KW"/>
</dbReference>
<dbReference type="InterPro" id="IPR053905">
    <property type="entry name" value="EF-G-like_DII"/>
</dbReference>
<dbReference type="Gene3D" id="3.40.50.10050">
    <property type="entry name" value="Translation initiation factor IF- 2, domain 3"/>
    <property type="match status" value="1"/>
</dbReference>
<dbReference type="InterPro" id="IPR015760">
    <property type="entry name" value="TIF_IF2"/>
</dbReference>
<sequence length="223" mass="25089">VRVLNSAEGRAVQEAPPSTPVSVLGWRELPSAGDQVLEVSSEKRAGEVMRWRHSQRMKEKQAADVEVIAAREAAHQRAYTARLAHKRALGRYKLRAEGPRQKMIQYDTHPTLTVIVKGDVDGSVEAILDILETYDEHDRVKLDLVHFGVGPVTPNDLETAEVFKAVIYAFNVDCPPALTVEAKKKKIPIKLHNIIYRLVDDVKEEISARIPKRLEEEFVGKIQ</sequence>
<gene>
    <name evidence="10" type="primary">LOC111363746</name>
</gene>
<name>A0A9J7EQH7_SPOLT</name>
<feature type="region of interest" description="Disordered" evidence="6">
    <location>
        <begin position="1"/>
        <end position="20"/>
    </location>
</feature>
<evidence type="ECO:0000256" key="4">
    <source>
        <dbReference type="ARBA" id="ARBA00022917"/>
    </source>
</evidence>
<evidence type="ECO:0000259" key="8">
    <source>
        <dbReference type="Pfam" id="PF22042"/>
    </source>
</evidence>
<dbReference type="Pfam" id="PF22042">
    <property type="entry name" value="EF-G_D2"/>
    <property type="match status" value="1"/>
</dbReference>
<evidence type="ECO:0000313" key="10">
    <source>
        <dbReference type="RefSeq" id="XP_022836371.1"/>
    </source>
</evidence>
<dbReference type="AlphaFoldDB" id="A0A9J7EQH7"/>
<dbReference type="PANTHER" id="PTHR43381:SF20">
    <property type="entry name" value="TRANSLATION INITIATION FACTOR IF-2, MITOCHONDRIAL"/>
    <property type="match status" value="1"/>
</dbReference>